<dbReference type="EMBL" id="KI392415">
    <property type="protein sequence ID" value="ERN16718.1"/>
    <property type="molecule type" value="Genomic_DNA"/>
</dbReference>
<keyword evidence="2" id="KW-1185">Reference proteome</keyword>
<gene>
    <name evidence="1" type="ORF">AMTR_s00183p00034080</name>
</gene>
<dbReference type="Proteomes" id="UP000017836">
    <property type="component" value="Unassembled WGS sequence"/>
</dbReference>
<dbReference type="Gramene" id="ERN16718">
    <property type="protein sequence ID" value="ERN16718"/>
    <property type="gene ID" value="AMTR_s00183p00034080"/>
</dbReference>
<sequence length="72" mass="7407">MAFMGRPSHDDLPMAEMPTNVAATSVFEGLAVAAGFPEGDIVGCFNGVFNGGDAKDPLVTCYIDGDAAAFHV</sequence>
<organism evidence="1 2">
    <name type="scientific">Amborella trichopoda</name>
    <dbReference type="NCBI Taxonomy" id="13333"/>
    <lineage>
        <taxon>Eukaryota</taxon>
        <taxon>Viridiplantae</taxon>
        <taxon>Streptophyta</taxon>
        <taxon>Embryophyta</taxon>
        <taxon>Tracheophyta</taxon>
        <taxon>Spermatophyta</taxon>
        <taxon>Magnoliopsida</taxon>
        <taxon>Amborellales</taxon>
        <taxon>Amborellaceae</taxon>
        <taxon>Amborella</taxon>
    </lineage>
</organism>
<name>U5D8K7_AMBTC</name>
<evidence type="ECO:0000313" key="2">
    <source>
        <dbReference type="Proteomes" id="UP000017836"/>
    </source>
</evidence>
<dbReference type="HOGENOM" id="CLU_2725605_0_0_1"/>
<proteinExistence type="predicted"/>
<evidence type="ECO:0000313" key="1">
    <source>
        <dbReference type="EMBL" id="ERN16718.1"/>
    </source>
</evidence>
<accession>U5D8K7</accession>
<reference evidence="2" key="1">
    <citation type="journal article" date="2013" name="Science">
        <title>The Amborella genome and the evolution of flowering plants.</title>
        <authorList>
            <consortium name="Amborella Genome Project"/>
        </authorList>
    </citation>
    <scope>NUCLEOTIDE SEQUENCE [LARGE SCALE GENOMIC DNA]</scope>
</reference>
<protein>
    <submittedName>
        <fullName evidence="1">Uncharacterized protein</fullName>
    </submittedName>
</protein>
<dbReference type="AlphaFoldDB" id="U5D8K7"/>